<keyword evidence="8" id="KW-1185">Reference proteome</keyword>
<feature type="transmembrane region" description="Helical" evidence="6">
    <location>
        <begin position="187"/>
        <end position="206"/>
    </location>
</feature>
<evidence type="ECO:0000256" key="6">
    <source>
        <dbReference type="SAM" id="Phobius"/>
    </source>
</evidence>
<proteinExistence type="predicted"/>
<dbReference type="EMBL" id="FQYV01000017">
    <property type="protein sequence ID" value="SHJ46488.1"/>
    <property type="molecule type" value="Genomic_DNA"/>
</dbReference>
<evidence type="ECO:0000256" key="5">
    <source>
        <dbReference type="ARBA" id="ARBA00023136"/>
    </source>
</evidence>
<protein>
    <submittedName>
        <fullName evidence="7">Threonine/homoserine/homoserine lactone efflux protein</fullName>
    </submittedName>
</protein>
<keyword evidence="3 6" id="KW-0812">Transmembrane</keyword>
<dbReference type="Pfam" id="PF01810">
    <property type="entry name" value="LysE"/>
    <property type="match status" value="1"/>
</dbReference>
<reference evidence="8" key="1">
    <citation type="submission" date="2016-11" db="EMBL/GenBank/DDBJ databases">
        <authorList>
            <person name="Varghese N."/>
            <person name="Submissions S."/>
        </authorList>
    </citation>
    <scope>NUCLEOTIDE SEQUENCE [LARGE SCALE GENOMIC DNA]</scope>
    <source>
        <strain evidence="8">DSM 26349</strain>
    </source>
</reference>
<feature type="transmembrane region" description="Helical" evidence="6">
    <location>
        <begin position="113"/>
        <end position="139"/>
    </location>
</feature>
<sequence length="207" mass="22478">MGIENFMAFGVTALLFIMTPGMDTIFVLNRAISQGKTSGAFAALGVNAGVLTHTLFAALGLSILVAQSTYAFTTIKYAGAVYIIYMGVMQLIKKQEATVSKDAIQSMNTRKKDFISGFMTNALNPKVALFFLIFFPQFISPTQIQNPVPFFILGLTYAVLGVIWYLCLTYFAGSFSKKFQANPKSSLWINKVSGGIFILMGIGIALG</sequence>
<feature type="transmembrane region" description="Helical" evidence="6">
    <location>
        <begin position="6"/>
        <end position="28"/>
    </location>
</feature>
<evidence type="ECO:0000313" key="8">
    <source>
        <dbReference type="Proteomes" id="UP000184172"/>
    </source>
</evidence>
<accession>A0A1M6JIC4</accession>
<dbReference type="STRING" id="797419.SAMN05216556_11762"/>
<dbReference type="AlphaFoldDB" id="A0A1M6JIC4"/>
<dbReference type="PANTHER" id="PTHR30086:SF20">
    <property type="entry name" value="ARGININE EXPORTER PROTEIN ARGO-RELATED"/>
    <property type="match status" value="1"/>
</dbReference>
<dbReference type="PIRSF" id="PIRSF006324">
    <property type="entry name" value="LeuE"/>
    <property type="match status" value="1"/>
</dbReference>
<feature type="transmembrane region" description="Helical" evidence="6">
    <location>
        <begin position="40"/>
        <end position="64"/>
    </location>
</feature>
<dbReference type="GO" id="GO:0005886">
    <property type="term" value="C:plasma membrane"/>
    <property type="evidence" value="ECO:0007669"/>
    <property type="project" value="UniProtKB-SubCell"/>
</dbReference>
<dbReference type="OrthoDB" id="9784202at2"/>
<evidence type="ECO:0000313" key="7">
    <source>
        <dbReference type="EMBL" id="SHJ46488.1"/>
    </source>
</evidence>
<dbReference type="PANTHER" id="PTHR30086">
    <property type="entry name" value="ARGININE EXPORTER PROTEIN ARGO"/>
    <property type="match status" value="1"/>
</dbReference>
<name>A0A1M6JIC4_9FLAO</name>
<evidence type="ECO:0000256" key="1">
    <source>
        <dbReference type="ARBA" id="ARBA00004651"/>
    </source>
</evidence>
<evidence type="ECO:0000256" key="4">
    <source>
        <dbReference type="ARBA" id="ARBA00022989"/>
    </source>
</evidence>
<keyword evidence="4 6" id="KW-1133">Transmembrane helix</keyword>
<keyword evidence="5 6" id="KW-0472">Membrane</keyword>
<dbReference type="GO" id="GO:0015171">
    <property type="term" value="F:amino acid transmembrane transporter activity"/>
    <property type="evidence" value="ECO:0007669"/>
    <property type="project" value="TreeGrafter"/>
</dbReference>
<evidence type="ECO:0000256" key="2">
    <source>
        <dbReference type="ARBA" id="ARBA00022475"/>
    </source>
</evidence>
<dbReference type="Proteomes" id="UP000184172">
    <property type="component" value="Unassembled WGS sequence"/>
</dbReference>
<feature type="transmembrane region" description="Helical" evidence="6">
    <location>
        <begin position="151"/>
        <end position="175"/>
    </location>
</feature>
<organism evidence="7 8">
    <name type="scientific">Aequorivita viscosa</name>
    <dbReference type="NCBI Taxonomy" id="797419"/>
    <lineage>
        <taxon>Bacteria</taxon>
        <taxon>Pseudomonadati</taxon>
        <taxon>Bacteroidota</taxon>
        <taxon>Flavobacteriia</taxon>
        <taxon>Flavobacteriales</taxon>
        <taxon>Flavobacteriaceae</taxon>
        <taxon>Aequorivita</taxon>
    </lineage>
</organism>
<dbReference type="InterPro" id="IPR001123">
    <property type="entry name" value="LeuE-type"/>
</dbReference>
<keyword evidence="2" id="KW-1003">Cell membrane</keyword>
<evidence type="ECO:0000256" key="3">
    <source>
        <dbReference type="ARBA" id="ARBA00022692"/>
    </source>
</evidence>
<comment type="subcellular location">
    <subcellularLocation>
        <location evidence="1">Cell membrane</location>
        <topology evidence="1">Multi-pass membrane protein</topology>
    </subcellularLocation>
</comment>
<feature type="transmembrane region" description="Helical" evidence="6">
    <location>
        <begin position="70"/>
        <end position="92"/>
    </location>
</feature>
<dbReference type="RefSeq" id="WP_073219261.1">
    <property type="nucleotide sequence ID" value="NZ_FNNS01000017.1"/>
</dbReference>
<gene>
    <name evidence="7" type="ORF">SAMN04487908_11762</name>
</gene>